<dbReference type="EMBL" id="GBXM01046134">
    <property type="protein sequence ID" value="JAH62443.1"/>
    <property type="molecule type" value="Transcribed_RNA"/>
</dbReference>
<accession>A0A0E9UBV6</accession>
<name>A0A0E9UBV6_ANGAN</name>
<organism evidence="1">
    <name type="scientific">Anguilla anguilla</name>
    <name type="common">European freshwater eel</name>
    <name type="synonym">Muraena anguilla</name>
    <dbReference type="NCBI Taxonomy" id="7936"/>
    <lineage>
        <taxon>Eukaryota</taxon>
        <taxon>Metazoa</taxon>
        <taxon>Chordata</taxon>
        <taxon>Craniata</taxon>
        <taxon>Vertebrata</taxon>
        <taxon>Euteleostomi</taxon>
        <taxon>Actinopterygii</taxon>
        <taxon>Neopterygii</taxon>
        <taxon>Teleostei</taxon>
        <taxon>Anguilliformes</taxon>
        <taxon>Anguillidae</taxon>
        <taxon>Anguilla</taxon>
    </lineage>
</organism>
<reference evidence="1" key="2">
    <citation type="journal article" date="2015" name="Fish Shellfish Immunol.">
        <title>Early steps in the European eel (Anguilla anguilla)-Vibrio vulnificus interaction in the gills: Role of the RtxA13 toxin.</title>
        <authorList>
            <person name="Callol A."/>
            <person name="Pajuelo D."/>
            <person name="Ebbesson L."/>
            <person name="Teles M."/>
            <person name="MacKenzie S."/>
            <person name="Amaro C."/>
        </authorList>
    </citation>
    <scope>NUCLEOTIDE SEQUENCE</scope>
</reference>
<reference evidence="1" key="1">
    <citation type="submission" date="2014-11" db="EMBL/GenBank/DDBJ databases">
        <authorList>
            <person name="Amaro Gonzalez C."/>
        </authorList>
    </citation>
    <scope>NUCLEOTIDE SEQUENCE</scope>
</reference>
<sequence>MRHDTTGELTAAVP</sequence>
<protein>
    <submittedName>
        <fullName evidence="1">Uncharacterized protein</fullName>
    </submittedName>
</protein>
<evidence type="ECO:0000313" key="1">
    <source>
        <dbReference type="EMBL" id="JAH62443.1"/>
    </source>
</evidence>
<proteinExistence type="predicted"/>